<gene>
    <name evidence="2" type="ORF">NPIL_597211</name>
</gene>
<feature type="compositionally biased region" description="Basic and acidic residues" evidence="1">
    <location>
        <begin position="104"/>
        <end position="115"/>
    </location>
</feature>
<evidence type="ECO:0000313" key="3">
    <source>
        <dbReference type="Proteomes" id="UP000887013"/>
    </source>
</evidence>
<dbReference type="Proteomes" id="UP000887013">
    <property type="component" value="Unassembled WGS sequence"/>
</dbReference>
<name>A0A8X6Q5X6_NEPPI</name>
<evidence type="ECO:0000313" key="2">
    <source>
        <dbReference type="EMBL" id="GFU00924.1"/>
    </source>
</evidence>
<evidence type="ECO:0000256" key="1">
    <source>
        <dbReference type="SAM" id="MobiDB-lite"/>
    </source>
</evidence>
<reference evidence="2" key="1">
    <citation type="submission" date="2020-08" db="EMBL/GenBank/DDBJ databases">
        <title>Multicomponent nature underlies the extraordinary mechanical properties of spider dragline silk.</title>
        <authorList>
            <person name="Kono N."/>
            <person name="Nakamura H."/>
            <person name="Mori M."/>
            <person name="Yoshida Y."/>
            <person name="Ohtoshi R."/>
            <person name="Malay A.D."/>
            <person name="Moran D.A.P."/>
            <person name="Tomita M."/>
            <person name="Numata K."/>
            <person name="Arakawa K."/>
        </authorList>
    </citation>
    <scope>NUCLEOTIDE SEQUENCE</scope>
</reference>
<accession>A0A8X6Q5X6</accession>
<dbReference type="EMBL" id="BMAW01027187">
    <property type="protein sequence ID" value="GFU00924.1"/>
    <property type="molecule type" value="Genomic_DNA"/>
</dbReference>
<sequence length="128" mass="14524">MAIHIYFTLLQKFQQAGIQTEDFIHVEYIHKHEDEVARKQHLSTGRSDVAKLDRKVKGREKRLFWHGGGVELPAVAEGGKVEGERRKVVLGSPTYLWRANPTSSEERSAGREKWGGGETGQRPFSLKI</sequence>
<proteinExistence type="predicted"/>
<dbReference type="AlphaFoldDB" id="A0A8X6Q5X6"/>
<organism evidence="2 3">
    <name type="scientific">Nephila pilipes</name>
    <name type="common">Giant wood spider</name>
    <name type="synonym">Nephila maculata</name>
    <dbReference type="NCBI Taxonomy" id="299642"/>
    <lineage>
        <taxon>Eukaryota</taxon>
        <taxon>Metazoa</taxon>
        <taxon>Ecdysozoa</taxon>
        <taxon>Arthropoda</taxon>
        <taxon>Chelicerata</taxon>
        <taxon>Arachnida</taxon>
        <taxon>Araneae</taxon>
        <taxon>Araneomorphae</taxon>
        <taxon>Entelegynae</taxon>
        <taxon>Araneoidea</taxon>
        <taxon>Nephilidae</taxon>
        <taxon>Nephila</taxon>
    </lineage>
</organism>
<feature type="region of interest" description="Disordered" evidence="1">
    <location>
        <begin position="99"/>
        <end position="128"/>
    </location>
</feature>
<keyword evidence="3" id="KW-1185">Reference proteome</keyword>
<comment type="caution">
    <text evidence="2">The sequence shown here is derived from an EMBL/GenBank/DDBJ whole genome shotgun (WGS) entry which is preliminary data.</text>
</comment>
<protein>
    <submittedName>
        <fullName evidence="2">Uncharacterized protein</fullName>
    </submittedName>
</protein>